<evidence type="ECO:0000256" key="2">
    <source>
        <dbReference type="ARBA" id="ARBA00022723"/>
    </source>
</evidence>
<dbReference type="PANTHER" id="PTHR37302:SF3">
    <property type="entry name" value="DAMAGE-INDUCIBLE PROTEIN DINB"/>
    <property type="match status" value="1"/>
</dbReference>
<evidence type="ECO:0000313" key="3">
    <source>
        <dbReference type="EMBL" id="UOQ44416.1"/>
    </source>
</evidence>
<dbReference type="SUPFAM" id="SSF109854">
    <property type="entry name" value="DinB/YfiT-like putative metalloenzymes"/>
    <property type="match status" value="1"/>
</dbReference>
<evidence type="ECO:0000256" key="1">
    <source>
        <dbReference type="ARBA" id="ARBA00008635"/>
    </source>
</evidence>
<dbReference type="Pfam" id="PF05163">
    <property type="entry name" value="DinB"/>
    <property type="match status" value="1"/>
</dbReference>
<accession>A0ABY4EJY7</accession>
<evidence type="ECO:0000313" key="4">
    <source>
        <dbReference type="Proteomes" id="UP000831787"/>
    </source>
</evidence>
<dbReference type="InterPro" id="IPR034660">
    <property type="entry name" value="DinB/YfiT-like"/>
</dbReference>
<protein>
    <submittedName>
        <fullName evidence="3">DinB family protein</fullName>
    </submittedName>
</protein>
<name>A0ABY4EJY7_9BACI</name>
<dbReference type="RefSeq" id="WP_244710357.1">
    <property type="nucleotide sequence ID" value="NZ_CP095073.1"/>
</dbReference>
<sequence>MSQPLFYNLIIQNQHVKGLADACLLFLRHPLSALRKKENLKESRRTTISPFRSELKMMDVIKQQYELVKMTRELFFRYCETLKNEDYCKELEGFGWGSIRNLHVHVAECYESWLGRFAFKEENVLINSREASDVKEVRELFQQVDQLAARFLEEFGREYNRKLKGRVSWQGEDEELTVLWLITHTMTHEFHHKGQAVSMGRKLGYLPPDTDLIPPEEYEKLL</sequence>
<dbReference type="Proteomes" id="UP000831787">
    <property type="component" value="Chromosome"/>
</dbReference>
<dbReference type="PANTHER" id="PTHR37302">
    <property type="entry name" value="SLR1116 PROTEIN"/>
    <property type="match status" value="1"/>
</dbReference>
<reference evidence="3 4" key="1">
    <citation type="submission" date="2022-04" db="EMBL/GenBank/DDBJ databases">
        <title>Halobacillus sp. isolated from saltern.</title>
        <authorList>
            <person name="Won M."/>
            <person name="Lee C.-M."/>
            <person name="Woen H.-Y."/>
            <person name="Kwon S.-W."/>
        </authorList>
    </citation>
    <scope>NUCLEOTIDE SEQUENCE [LARGE SCALE GENOMIC DNA]</scope>
    <source>
        <strain evidence="3 4">SSBR10-3</strain>
    </source>
</reference>
<dbReference type="Gene3D" id="1.20.120.450">
    <property type="entry name" value="dinb family like domain"/>
    <property type="match status" value="1"/>
</dbReference>
<gene>
    <name evidence="3" type="ORF">MUN89_21765</name>
</gene>
<keyword evidence="4" id="KW-1185">Reference proteome</keyword>
<dbReference type="InterPro" id="IPR007837">
    <property type="entry name" value="DinB"/>
</dbReference>
<comment type="similarity">
    <text evidence="1">Belongs to the DinB family.</text>
</comment>
<organism evidence="3 4">
    <name type="scientific">Halobacillus salinarum</name>
    <dbReference type="NCBI Taxonomy" id="2932257"/>
    <lineage>
        <taxon>Bacteria</taxon>
        <taxon>Bacillati</taxon>
        <taxon>Bacillota</taxon>
        <taxon>Bacilli</taxon>
        <taxon>Bacillales</taxon>
        <taxon>Bacillaceae</taxon>
        <taxon>Halobacillus</taxon>
    </lineage>
</organism>
<keyword evidence="2" id="KW-0479">Metal-binding</keyword>
<dbReference type="EMBL" id="CP095073">
    <property type="protein sequence ID" value="UOQ44416.1"/>
    <property type="molecule type" value="Genomic_DNA"/>
</dbReference>
<proteinExistence type="inferred from homology"/>